<dbReference type="PANTHER" id="PTHR34385:SF1">
    <property type="entry name" value="PEPTIDOGLYCAN L-ALANYL-D-GLUTAMATE ENDOPEPTIDASE CWLK"/>
    <property type="match status" value="1"/>
</dbReference>
<dbReference type="Gene3D" id="3.30.1380.10">
    <property type="match status" value="1"/>
</dbReference>
<gene>
    <name evidence="2" type="ORF">KFV11_09350</name>
</gene>
<dbReference type="SUPFAM" id="SSF55166">
    <property type="entry name" value="Hedgehog/DD-peptidase"/>
    <property type="match status" value="1"/>
</dbReference>
<reference evidence="2" key="1">
    <citation type="submission" date="2021-04" db="EMBL/GenBank/DDBJ databases">
        <title>Complete Genome Sequences of Macrococcus spp. from dog and cattle.</title>
        <authorList>
            <person name="Schwendener S."/>
            <person name="Perreten V."/>
        </authorList>
    </citation>
    <scope>NUCLEOTIDE SEQUENCE</scope>
    <source>
        <strain evidence="2">Epi0143-OL</strain>
    </source>
</reference>
<feature type="domain" description="D-alanyl-D-alanine carboxypeptidase-like core" evidence="1">
    <location>
        <begin position="80"/>
        <end position="204"/>
    </location>
</feature>
<dbReference type="GO" id="GO:0006508">
    <property type="term" value="P:proteolysis"/>
    <property type="evidence" value="ECO:0007669"/>
    <property type="project" value="InterPro"/>
</dbReference>
<accession>A0A9Q9BPS0</accession>
<dbReference type="PROSITE" id="PS51257">
    <property type="entry name" value="PROKAR_LIPOPROTEIN"/>
    <property type="match status" value="1"/>
</dbReference>
<name>A0A9Q9BPS0_9STAP</name>
<evidence type="ECO:0000313" key="3">
    <source>
        <dbReference type="Proteomes" id="UP001057381"/>
    </source>
</evidence>
<dbReference type="InterPro" id="IPR009045">
    <property type="entry name" value="Zn_M74/Hedgehog-like"/>
</dbReference>
<dbReference type="Proteomes" id="UP001057381">
    <property type="component" value="Chromosome"/>
</dbReference>
<dbReference type="PANTHER" id="PTHR34385">
    <property type="entry name" value="D-ALANYL-D-ALANINE CARBOXYPEPTIDASE"/>
    <property type="match status" value="1"/>
</dbReference>
<organism evidence="2 3">
    <name type="scientific">Macrococcus equipercicus</name>
    <dbReference type="NCBI Taxonomy" id="69967"/>
    <lineage>
        <taxon>Bacteria</taxon>
        <taxon>Bacillati</taxon>
        <taxon>Bacillota</taxon>
        <taxon>Bacilli</taxon>
        <taxon>Bacillales</taxon>
        <taxon>Staphylococcaceae</taxon>
        <taxon>Macrococcus</taxon>
    </lineage>
</organism>
<evidence type="ECO:0000313" key="2">
    <source>
        <dbReference type="EMBL" id="UTH13426.1"/>
    </source>
</evidence>
<dbReference type="KEGG" id="mequ:KFV11_09350"/>
<dbReference type="Pfam" id="PF02557">
    <property type="entry name" value="VanY"/>
    <property type="match status" value="1"/>
</dbReference>
<dbReference type="EMBL" id="CP073809">
    <property type="protein sequence ID" value="UTH13426.1"/>
    <property type="molecule type" value="Genomic_DNA"/>
</dbReference>
<protein>
    <submittedName>
        <fullName evidence="2">M15 family metallopeptidase</fullName>
    </submittedName>
</protein>
<dbReference type="InterPro" id="IPR003709">
    <property type="entry name" value="VanY-like_core_dom"/>
</dbReference>
<dbReference type="CDD" id="cd14852">
    <property type="entry name" value="LD-carboxypeptidase"/>
    <property type="match status" value="1"/>
</dbReference>
<proteinExistence type="predicted"/>
<dbReference type="AlphaFoldDB" id="A0A9Q9BPS0"/>
<dbReference type="InterPro" id="IPR058193">
    <property type="entry name" value="VanY/YodJ_core_dom"/>
</dbReference>
<sequence length="230" mass="25488">MKRLLTTVTAVLFLASCSTKPVKTELTPSTDSALHSLPLKKLASFGHVRTVKDGVTYIDGILIVNKQIALPPTYAPGENPAAKQAVERLMAAGNSSGLQFVIRSGYRSYSEQQHLYTEYVARDGQQAADQYSARPGHSEHQTGLTFDIGSVASVNDFTVSFGDTPEGAWLQQHAHDYGFIVRYPEGKTFITGYQYEPWHVRYVGTALASELYKNNETLEEYLGLYKKKSQ</sequence>
<evidence type="ECO:0000259" key="1">
    <source>
        <dbReference type="Pfam" id="PF02557"/>
    </source>
</evidence>
<dbReference type="InterPro" id="IPR052179">
    <property type="entry name" value="DD-CPase-like"/>
</dbReference>
<dbReference type="RefSeq" id="WP_254249789.1">
    <property type="nucleotide sequence ID" value="NZ_CP073809.1"/>
</dbReference>
<dbReference type="GO" id="GO:0008233">
    <property type="term" value="F:peptidase activity"/>
    <property type="evidence" value="ECO:0007669"/>
    <property type="project" value="InterPro"/>
</dbReference>